<name>A0A1G2ANJ0_9BACT</name>
<organism evidence="3 4">
    <name type="scientific">Candidatus Kerfeldbacteria bacterium RIFCSPHIGHO2_02_FULL_42_14</name>
    <dbReference type="NCBI Taxonomy" id="1798540"/>
    <lineage>
        <taxon>Bacteria</taxon>
        <taxon>Candidatus Kerfeldiibacteriota</taxon>
    </lineage>
</organism>
<feature type="transmembrane region" description="Helical" evidence="2">
    <location>
        <begin position="35"/>
        <end position="54"/>
    </location>
</feature>
<keyword evidence="2" id="KW-1133">Transmembrane helix</keyword>
<feature type="compositionally biased region" description="Low complexity" evidence="1">
    <location>
        <begin position="331"/>
        <end position="348"/>
    </location>
</feature>
<evidence type="ECO:0000313" key="4">
    <source>
        <dbReference type="Proteomes" id="UP000177165"/>
    </source>
</evidence>
<evidence type="ECO:0000256" key="1">
    <source>
        <dbReference type="SAM" id="MobiDB-lite"/>
    </source>
</evidence>
<dbReference type="Proteomes" id="UP000177165">
    <property type="component" value="Unassembled WGS sequence"/>
</dbReference>
<dbReference type="EMBL" id="MHKB01000015">
    <property type="protein sequence ID" value="OGY78461.1"/>
    <property type="molecule type" value="Genomic_DNA"/>
</dbReference>
<reference evidence="3 4" key="1">
    <citation type="journal article" date="2016" name="Nat. Commun.">
        <title>Thousands of microbial genomes shed light on interconnected biogeochemical processes in an aquifer system.</title>
        <authorList>
            <person name="Anantharaman K."/>
            <person name="Brown C.T."/>
            <person name="Hug L.A."/>
            <person name="Sharon I."/>
            <person name="Castelle C.J."/>
            <person name="Probst A.J."/>
            <person name="Thomas B.C."/>
            <person name="Singh A."/>
            <person name="Wilkins M.J."/>
            <person name="Karaoz U."/>
            <person name="Brodie E.L."/>
            <person name="Williams K.H."/>
            <person name="Hubbard S.S."/>
            <person name="Banfield J.F."/>
        </authorList>
    </citation>
    <scope>NUCLEOTIDE SEQUENCE [LARGE SCALE GENOMIC DNA]</scope>
</reference>
<evidence type="ECO:0000256" key="2">
    <source>
        <dbReference type="SAM" id="Phobius"/>
    </source>
</evidence>
<feature type="region of interest" description="Disordered" evidence="1">
    <location>
        <begin position="110"/>
        <end position="191"/>
    </location>
</feature>
<comment type="caution">
    <text evidence="3">The sequence shown here is derived from an EMBL/GenBank/DDBJ whole genome shotgun (WGS) entry which is preliminary data.</text>
</comment>
<gene>
    <name evidence="3" type="ORF">A3B74_02070</name>
</gene>
<evidence type="ECO:0000313" key="3">
    <source>
        <dbReference type="EMBL" id="OGY78461.1"/>
    </source>
</evidence>
<sequence length="348" mass="37427">MQKLDLSHPQNPLEQHEDTPTEAVAKETIKQKASLWVFIVIALLTLILGSASIYKQLTGPFQPQLKNSNQSAVVLGKSELEKLQELKTKDTDSDTLNDYDELYVYDTSPYLADSDSDNASDAEELKEGQNPNCPQGTICDQPRKSDTPATNSGVTPPSAPSNTITPSIPTNAAPATNTGTANQTADTGQNQPSITADIIRQTLKNAGAPAESVDAMSDEALLTLYEETVKETGYSGTTTPVNSASDDFVPDEVENAYSDLLVDTESPYGALGEVSAETLEQLKNLPPEEIRKLLIQLGGEETFIQTIDDATLQFIFLQAIEEIIQSQSKPSTSANANTNSGSVNTNQK</sequence>
<accession>A0A1G2ANJ0</accession>
<feature type="region of interest" description="Disordered" evidence="1">
    <location>
        <begin position="1"/>
        <end position="22"/>
    </location>
</feature>
<feature type="compositionally biased region" description="Acidic residues" evidence="1">
    <location>
        <begin position="114"/>
        <end position="124"/>
    </location>
</feature>
<feature type="compositionally biased region" description="Low complexity" evidence="1">
    <location>
        <begin position="163"/>
        <end position="189"/>
    </location>
</feature>
<feature type="region of interest" description="Disordered" evidence="1">
    <location>
        <begin position="327"/>
        <end position="348"/>
    </location>
</feature>
<protein>
    <submittedName>
        <fullName evidence="3">Uncharacterized protein</fullName>
    </submittedName>
</protein>
<dbReference type="AlphaFoldDB" id="A0A1G2ANJ0"/>
<keyword evidence="2" id="KW-0472">Membrane</keyword>
<keyword evidence="2" id="KW-0812">Transmembrane</keyword>
<proteinExistence type="predicted"/>